<dbReference type="SUPFAM" id="SSF51261">
    <property type="entry name" value="Duplicated hybrid motif"/>
    <property type="match status" value="1"/>
</dbReference>
<protein>
    <submittedName>
        <fullName evidence="4">Peptidase M23</fullName>
    </submittedName>
</protein>
<dbReference type="PROSITE" id="PS51782">
    <property type="entry name" value="LYSM"/>
    <property type="match status" value="1"/>
</dbReference>
<dbReference type="SMART" id="SM00257">
    <property type="entry name" value="LysM"/>
    <property type="match status" value="1"/>
</dbReference>
<dbReference type="GO" id="GO:0004222">
    <property type="term" value="F:metalloendopeptidase activity"/>
    <property type="evidence" value="ECO:0007669"/>
    <property type="project" value="TreeGrafter"/>
</dbReference>
<evidence type="ECO:0000313" key="5">
    <source>
        <dbReference type="Proteomes" id="UP000199087"/>
    </source>
</evidence>
<evidence type="ECO:0000256" key="1">
    <source>
        <dbReference type="ARBA" id="ARBA00022729"/>
    </source>
</evidence>
<dbReference type="InterPro" id="IPR036779">
    <property type="entry name" value="LysM_dom_sf"/>
</dbReference>
<dbReference type="OrthoDB" id="9805070at2"/>
<proteinExistence type="predicted"/>
<dbReference type="Gene3D" id="2.70.70.10">
    <property type="entry name" value="Glucose Permease (Domain IIA)"/>
    <property type="match status" value="1"/>
</dbReference>
<dbReference type="AlphaFoldDB" id="A0A0U1NX75"/>
<evidence type="ECO:0000259" key="3">
    <source>
        <dbReference type="PROSITE" id="PS51782"/>
    </source>
</evidence>
<dbReference type="CDD" id="cd12797">
    <property type="entry name" value="M23_peptidase"/>
    <property type="match status" value="1"/>
</dbReference>
<dbReference type="PANTHER" id="PTHR21666:SF270">
    <property type="entry name" value="MUREIN HYDROLASE ACTIVATOR ENVC"/>
    <property type="match status" value="1"/>
</dbReference>
<dbReference type="CDD" id="cd00118">
    <property type="entry name" value="LysM"/>
    <property type="match status" value="1"/>
</dbReference>
<dbReference type="InterPro" id="IPR016047">
    <property type="entry name" value="M23ase_b-sheet_dom"/>
</dbReference>
<evidence type="ECO:0000259" key="2">
    <source>
        <dbReference type="PROSITE" id="PS51109"/>
    </source>
</evidence>
<dbReference type="InterPro" id="IPR011055">
    <property type="entry name" value="Dup_hybrid_motif"/>
</dbReference>
<dbReference type="SMART" id="SM01208">
    <property type="entry name" value="G5"/>
    <property type="match status" value="1"/>
</dbReference>
<dbReference type="STRING" id="1499688.BN000_02400"/>
<accession>A0A0U1NX75</accession>
<dbReference type="Pfam" id="PF01551">
    <property type="entry name" value="Peptidase_M23"/>
    <property type="match status" value="1"/>
</dbReference>
<dbReference type="Pfam" id="PF01476">
    <property type="entry name" value="LysM"/>
    <property type="match status" value="1"/>
</dbReference>
<dbReference type="EMBL" id="CVRB01000002">
    <property type="protein sequence ID" value="CRK82468.1"/>
    <property type="molecule type" value="Genomic_DNA"/>
</dbReference>
<reference evidence="5" key="1">
    <citation type="submission" date="2015-05" db="EMBL/GenBank/DDBJ databases">
        <authorList>
            <person name="Urmite Genomes"/>
        </authorList>
    </citation>
    <scope>NUCLEOTIDE SEQUENCE [LARGE SCALE GENOMIC DNA]</scope>
    <source>
        <strain evidence="5">LF1</strain>
    </source>
</reference>
<sequence precursor="true">MLFIRLSKKMEIILKTAITTALAASVIVFSTGPVAFAHNSKLTTVYNVYLNHTYIGTVTDKNVVEKEIAAQIDNIKKSYKNVDITVNPTIEYIEKQDLHSTANNQEAIQNIDNAIVQNTETTPAAIVVDGKPVVYLNSIKTANDVMKKLKLKYVSEEQLNELDARKVSPNTALPPLKENETRLVDVRFSEKVSINDEKTTPVKIMSEEEAIVFLQKGTIEEKKYAVQQGDVLGSIANNNGLKLSELKALNPGLDENSVLKIGQEVNITALKPLLHVMIEKESYQKEDLPFKEEVIEDSSMPKGDTKEKQAGINGTRIVTYHIFDQNGVTTNKEVANEQILVQPVNHVVIKGTKAIPSRGEGSFVWPTNGGYISSGVGYRWGKMHKGIDIARPSDLTIKAADNGIVVFAGWGGAFGNKVVIDHQNGFQTIYGHLSSIGVQVSQVVPVGTTIGIMGATGDATGVHLHFEIWKNGALQNPVDYLR</sequence>
<dbReference type="InterPro" id="IPR018392">
    <property type="entry name" value="LysM"/>
</dbReference>
<evidence type="ECO:0000313" key="4">
    <source>
        <dbReference type="EMBL" id="CRK82468.1"/>
    </source>
</evidence>
<organism evidence="4 5">
    <name type="scientific">Neobacillus massiliamazoniensis</name>
    <dbReference type="NCBI Taxonomy" id="1499688"/>
    <lineage>
        <taxon>Bacteria</taxon>
        <taxon>Bacillati</taxon>
        <taxon>Bacillota</taxon>
        <taxon>Bacilli</taxon>
        <taxon>Bacillales</taxon>
        <taxon>Bacillaceae</taxon>
        <taxon>Neobacillus</taxon>
    </lineage>
</organism>
<dbReference type="InterPro" id="IPR011098">
    <property type="entry name" value="G5_dom"/>
</dbReference>
<feature type="domain" description="LysM" evidence="3">
    <location>
        <begin position="222"/>
        <end position="267"/>
    </location>
</feature>
<dbReference type="Gene3D" id="2.20.230.10">
    <property type="entry name" value="Resuscitation-promoting factor rpfb"/>
    <property type="match status" value="1"/>
</dbReference>
<gene>
    <name evidence="4" type="ORF">BN000_02400</name>
</gene>
<dbReference type="InterPro" id="IPR050570">
    <property type="entry name" value="Cell_wall_metabolism_enzyme"/>
</dbReference>
<dbReference type="Gene3D" id="3.10.350.10">
    <property type="entry name" value="LysM domain"/>
    <property type="match status" value="1"/>
</dbReference>
<dbReference type="Proteomes" id="UP000199087">
    <property type="component" value="Unassembled WGS sequence"/>
</dbReference>
<keyword evidence="5" id="KW-1185">Reference proteome</keyword>
<dbReference type="SUPFAM" id="SSF54106">
    <property type="entry name" value="LysM domain"/>
    <property type="match status" value="1"/>
</dbReference>
<dbReference type="PROSITE" id="PS51109">
    <property type="entry name" value="G5"/>
    <property type="match status" value="1"/>
</dbReference>
<dbReference type="RefSeq" id="WP_090634484.1">
    <property type="nucleotide sequence ID" value="NZ_CVRB01000002.1"/>
</dbReference>
<dbReference type="PANTHER" id="PTHR21666">
    <property type="entry name" value="PEPTIDASE-RELATED"/>
    <property type="match status" value="1"/>
</dbReference>
<name>A0A0U1NX75_9BACI</name>
<keyword evidence="1" id="KW-0732">Signal</keyword>
<feature type="domain" description="G5" evidence="2">
    <location>
        <begin position="274"/>
        <end position="354"/>
    </location>
</feature>
<dbReference type="Pfam" id="PF07501">
    <property type="entry name" value="G5"/>
    <property type="match status" value="1"/>
</dbReference>